<dbReference type="Proteomes" id="UP000271587">
    <property type="component" value="Chromosome"/>
</dbReference>
<dbReference type="KEGG" id="cgk:CGERO_09395"/>
<gene>
    <name evidence="3" type="ORF">CGERO_09395</name>
</gene>
<dbReference type="RefSeq" id="WP_123935326.1">
    <property type="nucleotide sequence ID" value="NZ_CP033897.1"/>
</dbReference>
<feature type="region of interest" description="Disordered" evidence="1">
    <location>
        <begin position="29"/>
        <end position="53"/>
    </location>
</feature>
<dbReference type="OrthoDB" id="3729831at2"/>
<evidence type="ECO:0000313" key="4">
    <source>
        <dbReference type="Proteomes" id="UP000271587"/>
    </source>
</evidence>
<evidence type="ECO:0008006" key="5">
    <source>
        <dbReference type="Google" id="ProtNLM"/>
    </source>
</evidence>
<proteinExistence type="predicted"/>
<protein>
    <recommendedName>
        <fullName evidence="5">Beta-lactamase enzyme family protein</fullName>
    </recommendedName>
</protein>
<dbReference type="AlphaFoldDB" id="A0A3G6J6V2"/>
<dbReference type="InterPro" id="IPR012338">
    <property type="entry name" value="Beta-lactam/transpept-like"/>
</dbReference>
<sequence precursor="true">MSTSPKRILGGLGIAALSLSALASCVLPEPQSSDPSTVTSTVTSSSIPSEGVSADLPNEIREAIAQVEEATGSRISLAIASGAETEPKFAGSLAPTQPAWSTIKVPLSIAALRQDSSLQAVMAQAITQSDNSAAEQLWESLGGGEAAAKAVEAVLAEAGTPADVPATKFRPQFSPYGQTEWSTGQEATFGAQLAALPGAEPVLEQMGNVVEGQAYGLGTLRGARFKGGWGPDTNGAYLVRQFGVLPSVGNMGIAIAVIPADGTYETGQTVLNKAVAAIEPFLPLLSDAKASEHATSSSQQAPELPEQPQQTTPEPTSVPQKPNGGAPEGFSSIPAV</sequence>
<feature type="compositionally biased region" description="Low complexity" evidence="1">
    <location>
        <begin position="296"/>
        <end position="320"/>
    </location>
</feature>
<dbReference type="PROSITE" id="PS51257">
    <property type="entry name" value="PROKAR_LIPOPROTEIN"/>
    <property type="match status" value="1"/>
</dbReference>
<feature type="chain" id="PRO_5038481124" description="Beta-lactamase enzyme family protein" evidence="2">
    <location>
        <begin position="24"/>
        <end position="336"/>
    </location>
</feature>
<keyword evidence="2" id="KW-0732">Signal</keyword>
<evidence type="ECO:0000256" key="2">
    <source>
        <dbReference type="SAM" id="SignalP"/>
    </source>
</evidence>
<organism evidence="3 4">
    <name type="scientific">Corynebacterium gerontici</name>
    <dbReference type="NCBI Taxonomy" id="2079234"/>
    <lineage>
        <taxon>Bacteria</taxon>
        <taxon>Bacillati</taxon>
        <taxon>Actinomycetota</taxon>
        <taxon>Actinomycetes</taxon>
        <taxon>Mycobacteriales</taxon>
        <taxon>Corynebacteriaceae</taxon>
        <taxon>Corynebacterium</taxon>
    </lineage>
</organism>
<feature type="signal peptide" evidence="2">
    <location>
        <begin position="1"/>
        <end position="23"/>
    </location>
</feature>
<feature type="compositionally biased region" description="Low complexity" evidence="1">
    <location>
        <begin position="32"/>
        <end position="49"/>
    </location>
</feature>
<evidence type="ECO:0000256" key="1">
    <source>
        <dbReference type="SAM" id="MobiDB-lite"/>
    </source>
</evidence>
<evidence type="ECO:0000313" key="3">
    <source>
        <dbReference type="EMBL" id="AZA12170.1"/>
    </source>
</evidence>
<reference evidence="3 4" key="1">
    <citation type="submission" date="2018-11" db="EMBL/GenBank/DDBJ databases">
        <authorList>
            <person name="Kleinhagauer T."/>
            <person name="Glaeser S.P."/>
            <person name="Spergser J."/>
            <person name="Ruckert C."/>
            <person name="Kaempfer P."/>
            <person name="Busse H.-J."/>
        </authorList>
    </citation>
    <scope>NUCLEOTIDE SEQUENCE [LARGE SCALE GENOMIC DNA]</scope>
    <source>
        <strain evidence="3 4">W8</strain>
    </source>
</reference>
<name>A0A3G6J6V2_9CORY</name>
<accession>A0A3G6J6V2</accession>
<dbReference type="EMBL" id="CP033897">
    <property type="protein sequence ID" value="AZA12170.1"/>
    <property type="molecule type" value="Genomic_DNA"/>
</dbReference>
<dbReference type="Gene3D" id="3.40.710.10">
    <property type="entry name" value="DD-peptidase/beta-lactamase superfamily"/>
    <property type="match status" value="1"/>
</dbReference>
<dbReference type="SUPFAM" id="SSF56601">
    <property type="entry name" value="beta-lactamase/transpeptidase-like"/>
    <property type="match status" value="1"/>
</dbReference>
<keyword evidence="4" id="KW-1185">Reference proteome</keyword>
<feature type="region of interest" description="Disordered" evidence="1">
    <location>
        <begin position="290"/>
        <end position="336"/>
    </location>
</feature>